<feature type="domain" description="ASX DEUBAD" evidence="2">
    <location>
        <begin position="59"/>
        <end position="120"/>
    </location>
</feature>
<evidence type="ECO:0000313" key="4">
    <source>
        <dbReference type="Proteomes" id="UP001152803"/>
    </source>
</evidence>
<gene>
    <name evidence="3" type="ORF">COCON_G00099560</name>
</gene>
<feature type="compositionally biased region" description="Low complexity" evidence="1">
    <location>
        <begin position="277"/>
        <end position="294"/>
    </location>
</feature>
<dbReference type="GO" id="GO:0035517">
    <property type="term" value="C:PR-DUB complex"/>
    <property type="evidence" value="ECO:0007669"/>
    <property type="project" value="TreeGrafter"/>
</dbReference>
<protein>
    <recommendedName>
        <fullName evidence="2">ASX DEUBAD domain-containing protein</fullName>
    </recommendedName>
</protein>
<feature type="compositionally biased region" description="Basic and acidic residues" evidence="1">
    <location>
        <begin position="141"/>
        <end position="158"/>
    </location>
</feature>
<name>A0A9Q1I0Z5_CONCO</name>
<dbReference type="InterPro" id="IPR024811">
    <property type="entry name" value="ASX/ASX-like"/>
</dbReference>
<dbReference type="OrthoDB" id="9348951at2759"/>
<dbReference type="Pfam" id="PF13919">
    <property type="entry name" value="ASXH"/>
    <property type="match status" value="1"/>
</dbReference>
<keyword evidence="4" id="KW-1185">Reference proteome</keyword>
<dbReference type="GO" id="GO:0042975">
    <property type="term" value="F:peroxisome proliferator activated receptor binding"/>
    <property type="evidence" value="ECO:0007669"/>
    <property type="project" value="TreeGrafter"/>
</dbReference>
<organism evidence="3 4">
    <name type="scientific">Conger conger</name>
    <name type="common">Conger eel</name>
    <name type="synonym">Muraena conger</name>
    <dbReference type="NCBI Taxonomy" id="82655"/>
    <lineage>
        <taxon>Eukaryota</taxon>
        <taxon>Metazoa</taxon>
        <taxon>Chordata</taxon>
        <taxon>Craniata</taxon>
        <taxon>Vertebrata</taxon>
        <taxon>Euteleostomi</taxon>
        <taxon>Actinopterygii</taxon>
        <taxon>Neopterygii</taxon>
        <taxon>Teleostei</taxon>
        <taxon>Anguilliformes</taxon>
        <taxon>Congridae</taxon>
        <taxon>Conger</taxon>
    </lineage>
</organism>
<dbReference type="Proteomes" id="UP001152803">
    <property type="component" value="Unassembled WGS sequence"/>
</dbReference>
<dbReference type="InterPro" id="IPR028020">
    <property type="entry name" value="ASX_DEUBAD_dom"/>
</dbReference>
<feature type="region of interest" description="Disordered" evidence="1">
    <location>
        <begin position="125"/>
        <end position="331"/>
    </location>
</feature>
<dbReference type="GO" id="GO:0003682">
    <property type="term" value="F:chromatin binding"/>
    <property type="evidence" value="ECO:0007669"/>
    <property type="project" value="TreeGrafter"/>
</dbReference>
<dbReference type="GO" id="GO:0009887">
    <property type="term" value="P:animal organ morphogenesis"/>
    <property type="evidence" value="ECO:0007669"/>
    <property type="project" value="TreeGrafter"/>
</dbReference>
<evidence type="ECO:0000259" key="2">
    <source>
        <dbReference type="Pfam" id="PF13919"/>
    </source>
</evidence>
<dbReference type="GO" id="GO:0045944">
    <property type="term" value="P:positive regulation of transcription by RNA polymerase II"/>
    <property type="evidence" value="ECO:0007669"/>
    <property type="project" value="TreeGrafter"/>
</dbReference>
<feature type="compositionally biased region" description="Basic and acidic residues" evidence="1">
    <location>
        <begin position="164"/>
        <end position="200"/>
    </location>
</feature>
<feature type="compositionally biased region" description="Basic residues" evidence="1">
    <location>
        <begin position="250"/>
        <end position="263"/>
    </location>
</feature>
<reference evidence="3" key="1">
    <citation type="journal article" date="2023" name="Science">
        <title>Genome structures resolve the early diversification of teleost fishes.</title>
        <authorList>
            <person name="Parey E."/>
            <person name="Louis A."/>
            <person name="Montfort J."/>
            <person name="Bouchez O."/>
            <person name="Roques C."/>
            <person name="Iampietro C."/>
            <person name="Lluch J."/>
            <person name="Castinel A."/>
            <person name="Donnadieu C."/>
            <person name="Desvignes T."/>
            <person name="Floi Bucao C."/>
            <person name="Jouanno E."/>
            <person name="Wen M."/>
            <person name="Mejri S."/>
            <person name="Dirks R."/>
            <person name="Jansen H."/>
            <person name="Henkel C."/>
            <person name="Chen W.J."/>
            <person name="Zahm M."/>
            <person name="Cabau C."/>
            <person name="Klopp C."/>
            <person name="Thompson A.W."/>
            <person name="Robinson-Rechavi M."/>
            <person name="Braasch I."/>
            <person name="Lecointre G."/>
            <person name="Bobe J."/>
            <person name="Postlethwait J.H."/>
            <person name="Berthelot C."/>
            <person name="Roest Crollius H."/>
            <person name="Guiguen Y."/>
        </authorList>
    </citation>
    <scope>NUCLEOTIDE SEQUENCE</scope>
    <source>
        <strain evidence="3">Concon-B</strain>
    </source>
</reference>
<evidence type="ECO:0000313" key="3">
    <source>
        <dbReference type="EMBL" id="KAJ8275331.1"/>
    </source>
</evidence>
<dbReference type="PANTHER" id="PTHR13578">
    <property type="entry name" value="ADDITIONAL SEX COMBS LIKE PROTEIN ASXL"/>
    <property type="match status" value="1"/>
</dbReference>
<comment type="caution">
    <text evidence="3">The sequence shown here is derived from an EMBL/GenBank/DDBJ whole genome shotgun (WGS) entry which is preliminary data.</text>
</comment>
<evidence type="ECO:0000256" key="1">
    <source>
        <dbReference type="SAM" id="MobiDB-lite"/>
    </source>
</evidence>
<dbReference type="EMBL" id="JAFJMO010000006">
    <property type="protein sequence ID" value="KAJ8275331.1"/>
    <property type="molecule type" value="Genomic_DNA"/>
</dbReference>
<proteinExistence type="predicted"/>
<dbReference type="PANTHER" id="PTHR13578:SF20">
    <property type="entry name" value="POLYCOMB PROTEIN ASX"/>
    <property type="match status" value="1"/>
</dbReference>
<dbReference type="AlphaFoldDB" id="A0A9Q1I0Z5"/>
<accession>A0A9Q1I0Z5</accession>
<sequence length="331" mass="36735">MAAADGPPVGVSGCGLVSVSYHRVRCRSAGIYGGAVTLTPGFRGLLRTGAATQPEIPHLKTSRSSALNNEFFTSAAQSWKERLAEGDFTPEMRLRVRQELEKGKKMEPWKEEFFESYYGQTSGLSLEESRKLTEAVPSPESKVERVEEVMEAAKECPLKKRREERRAPPRLKTGDPRKGARCQGDDHPAPDRPRVPDTPRRRPQNTGDVLLAKARREGPPRPIGYSPCGAVQSEEASEGVAKAEATPRRTTARGKPRPPRRMPRLPQRMPRPPRWVPRPWVAPRTEPAEAAAPEPAKRKSSSSEQEVAPSPEKRPRVAETPPQTPSETPWK</sequence>